<feature type="transmembrane region" description="Helical" evidence="1">
    <location>
        <begin position="126"/>
        <end position="150"/>
    </location>
</feature>
<feature type="transmembrane region" description="Helical" evidence="1">
    <location>
        <begin position="238"/>
        <end position="257"/>
    </location>
</feature>
<dbReference type="AlphaFoldDB" id="A0A1H9SLI2"/>
<proteinExistence type="predicted"/>
<feature type="transmembrane region" description="Helical" evidence="1">
    <location>
        <begin position="12"/>
        <end position="33"/>
    </location>
</feature>
<gene>
    <name evidence="2" type="ORF">SAMN04488000_112211</name>
</gene>
<evidence type="ECO:0000256" key="1">
    <source>
        <dbReference type="SAM" id="Phobius"/>
    </source>
</evidence>
<feature type="transmembrane region" description="Helical" evidence="1">
    <location>
        <begin position="45"/>
        <end position="66"/>
    </location>
</feature>
<keyword evidence="1" id="KW-1133">Transmembrane helix</keyword>
<keyword evidence="1" id="KW-0812">Transmembrane</keyword>
<evidence type="ECO:0008006" key="4">
    <source>
        <dbReference type="Google" id="ProtNLM"/>
    </source>
</evidence>
<accession>A0A1H9SLI2</accession>
<keyword evidence="1" id="KW-0472">Membrane</keyword>
<dbReference type="Proteomes" id="UP000199503">
    <property type="component" value="Unassembled WGS sequence"/>
</dbReference>
<dbReference type="RefSeq" id="WP_089921420.1">
    <property type="nucleotide sequence ID" value="NZ_FOFV01000012.1"/>
</dbReference>
<dbReference type="EMBL" id="FOFV01000012">
    <property type="protein sequence ID" value="SER85890.1"/>
    <property type="molecule type" value="Genomic_DNA"/>
</dbReference>
<evidence type="ECO:0000313" key="3">
    <source>
        <dbReference type="Proteomes" id="UP000199503"/>
    </source>
</evidence>
<sequence length="450" mass="47406">MSGLRIELRRSTALWAGLLVLVSGTGMLLLVMTSSVRWSGNSTSVVLAFRLPLAYVWALVVGLAVFQGMRDSRARVTELFATTSRPGWVRLGTLSAAVAGVVAVATAALCAGLVAKVALGGGFVSIGFVPLMITVVLALASSVLVGLAIGRLLPHPLTVPVALVATFMLATTAGRALEVRSPGDEISRLALLAPVLDAPSSDLITTSTSVDLGQIAWFTGLGVTAFLLLVARSHLGRLAALVPAGLALALALSIMPVKYSDVLVPDSIASELVCDGEVCVSRAHQDRLPVVAAAGRAALAKLAVLPDAPREVREDTSAMAHLVAPQRDQRIVYVPSDGFPRPVTMSEDELRLELLAGAGVAGCSGPNTSNTYETVVRYVTAGYFNGELAGLASDIFMWNNGRMRGEIDQAWQQFRGRSAQEQLNSVAQARRMLLTCEDSERVLDVLKGTR</sequence>
<reference evidence="3" key="1">
    <citation type="submission" date="2016-10" db="EMBL/GenBank/DDBJ databases">
        <authorList>
            <person name="Varghese N."/>
            <person name="Submissions S."/>
        </authorList>
    </citation>
    <scope>NUCLEOTIDE SEQUENCE [LARGE SCALE GENOMIC DNA]</scope>
    <source>
        <strain evidence="3">DSM 44437</strain>
    </source>
</reference>
<keyword evidence="3" id="KW-1185">Reference proteome</keyword>
<protein>
    <recommendedName>
        <fullName evidence="4">ABC-type transport system involved in multi-copper enzyme maturation, permease component</fullName>
    </recommendedName>
</protein>
<evidence type="ECO:0000313" key="2">
    <source>
        <dbReference type="EMBL" id="SER85890.1"/>
    </source>
</evidence>
<feature type="transmembrane region" description="Helical" evidence="1">
    <location>
        <begin position="157"/>
        <end position="177"/>
    </location>
</feature>
<dbReference type="STRING" id="65499.SAMN04488000_112211"/>
<name>A0A1H9SLI2_9PSEU</name>
<dbReference type="OrthoDB" id="3416461at2"/>
<feature type="transmembrane region" description="Helical" evidence="1">
    <location>
        <begin position="87"/>
        <end position="114"/>
    </location>
</feature>
<organism evidence="2 3">
    <name type="scientific">Lentzea albida</name>
    <dbReference type="NCBI Taxonomy" id="65499"/>
    <lineage>
        <taxon>Bacteria</taxon>
        <taxon>Bacillati</taxon>
        <taxon>Actinomycetota</taxon>
        <taxon>Actinomycetes</taxon>
        <taxon>Pseudonocardiales</taxon>
        <taxon>Pseudonocardiaceae</taxon>
        <taxon>Lentzea</taxon>
    </lineage>
</organism>
<feature type="transmembrane region" description="Helical" evidence="1">
    <location>
        <begin position="212"/>
        <end position="231"/>
    </location>
</feature>